<dbReference type="EMBL" id="JADEYC010000019">
    <property type="protein sequence ID" value="MBE9375273.1"/>
    <property type="molecule type" value="Genomic_DNA"/>
</dbReference>
<gene>
    <name evidence="1" type="ORF">IQ251_12545</name>
</gene>
<dbReference type="AlphaFoldDB" id="A0A929BCV6"/>
<dbReference type="Proteomes" id="UP000598360">
    <property type="component" value="Unassembled WGS sequence"/>
</dbReference>
<keyword evidence="2" id="KW-1185">Reference proteome</keyword>
<proteinExistence type="predicted"/>
<sequence>MLLDPAADRWQTWQYAERYLGAGTRDYSRFAADMDIADDYHPQRAPDAFTAPTFRIPAAEGAVLGSGIPSPAAAHYLADGEFLLPVHPEALSAPDLPGRDALLERRRGPDLLVSPSANARTVFVHRIGAHEPAPHFVKLHYPKRLSRFTRRLRRPFIALALWTTGELTAAGIPVLPETAGAVLGDDAEHSWGFLVREAAPPGEVFPPDDGEVVVPLFALYGRDVLRPQDPALLEQLVARSGEDPLRWVADRLVVPLVRTWVRSALATGCLLEMHGQNAVVRCAADGSRSEVLYRDGAVYLDDELRPGGTADPPPVNVLSRMRIPRERVHSLVYDSFLGHHALDRIALLARDSFGVPSADLRDAAREAFVDAGGMSVPLPEHVFYYDDRLHPGGGWELEDTGNKPSWRPAPRG</sequence>
<evidence type="ECO:0000313" key="2">
    <source>
        <dbReference type="Proteomes" id="UP000598360"/>
    </source>
</evidence>
<accession>A0A929BCV6</accession>
<dbReference type="Gene3D" id="1.10.510.40">
    <property type="match status" value="1"/>
</dbReference>
<evidence type="ECO:0000313" key="1">
    <source>
        <dbReference type="EMBL" id="MBE9375273.1"/>
    </source>
</evidence>
<name>A0A929BCV6_9PSEU</name>
<comment type="caution">
    <text evidence="1">The sequence shown here is derived from an EMBL/GenBank/DDBJ whole genome shotgun (WGS) entry which is preliminary data.</text>
</comment>
<protein>
    <submittedName>
        <fullName evidence="1">Uncharacterized protein</fullName>
    </submittedName>
</protein>
<dbReference type="RefSeq" id="WP_193928712.1">
    <property type="nucleotide sequence ID" value="NZ_JADEYC010000019.1"/>
</dbReference>
<reference evidence="1" key="1">
    <citation type="submission" date="2020-10" db="EMBL/GenBank/DDBJ databases">
        <title>Diversity and distribution of actinomycetes associated with coral in the coast of Hainan.</title>
        <authorList>
            <person name="Li F."/>
        </authorList>
    </citation>
    <scope>NUCLEOTIDE SEQUENCE</scope>
    <source>
        <strain evidence="1">HNM0983</strain>
    </source>
</reference>
<organism evidence="1 2">
    <name type="scientific">Saccharopolyspora montiporae</name>
    <dbReference type="NCBI Taxonomy" id="2781240"/>
    <lineage>
        <taxon>Bacteria</taxon>
        <taxon>Bacillati</taxon>
        <taxon>Actinomycetota</taxon>
        <taxon>Actinomycetes</taxon>
        <taxon>Pseudonocardiales</taxon>
        <taxon>Pseudonocardiaceae</taxon>
        <taxon>Saccharopolyspora</taxon>
    </lineage>
</organism>